<dbReference type="PANTHER" id="PTHR31412">
    <property type="entry name" value="ZINC METALLOPROTEASE EGY1"/>
    <property type="match status" value="1"/>
</dbReference>
<keyword evidence="11" id="KW-0472">Membrane</keyword>
<keyword evidence="4" id="KW-0934">Plastid</keyword>
<dbReference type="AlphaFoldDB" id="A0A6V7NLB2"/>
<keyword evidence="9" id="KW-1133">Transmembrane helix</keyword>
<keyword evidence="5" id="KW-0645">Protease</keyword>
<evidence type="ECO:0000256" key="11">
    <source>
        <dbReference type="ARBA" id="ARBA00023136"/>
    </source>
</evidence>
<reference evidence="14" key="1">
    <citation type="submission" date="2020-07" db="EMBL/GenBank/DDBJ databases">
        <authorList>
            <person name="Lin J."/>
        </authorList>
    </citation>
    <scope>NUCLEOTIDE SEQUENCE</scope>
</reference>
<feature type="region of interest" description="Disordered" evidence="13">
    <location>
        <begin position="57"/>
        <end position="153"/>
    </location>
</feature>
<dbReference type="GO" id="GO:0006508">
    <property type="term" value="P:proteolysis"/>
    <property type="evidence" value="ECO:0007669"/>
    <property type="project" value="UniProtKB-KW"/>
</dbReference>
<evidence type="ECO:0000256" key="1">
    <source>
        <dbReference type="ARBA" id="ARBA00004508"/>
    </source>
</evidence>
<dbReference type="InterPro" id="IPR044838">
    <property type="entry name" value="EGY1-like"/>
</dbReference>
<name>A0A6V7NLB2_ANACO</name>
<evidence type="ECO:0000256" key="6">
    <source>
        <dbReference type="ARBA" id="ARBA00022692"/>
    </source>
</evidence>
<comment type="subcellular location">
    <subcellularLocation>
        <location evidence="1">Plastid</location>
        <location evidence="1">Chloroplast membrane</location>
        <topology evidence="1">Multi-pass membrane protein</topology>
    </subcellularLocation>
</comment>
<evidence type="ECO:0000256" key="10">
    <source>
        <dbReference type="ARBA" id="ARBA00023049"/>
    </source>
</evidence>
<dbReference type="GO" id="GO:0008237">
    <property type="term" value="F:metallopeptidase activity"/>
    <property type="evidence" value="ECO:0007669"/>
    <property type="project" value="UniProtKB-KW"/>
</dbReference>
<evidence type="ECO:0000256" key="4">
    <source>
        <dbReference type="ARBA" id="ARBA00022640"/>
    </source>
</evidence>
<keyword evidence="10" id="KW-0482">Metalloprotease</keyword>
<evidence type="ECO:0000256" key="9">
    <source>
        <dbReference type="ARBA" id="ARBA00022989"/>
    </source>
</evidence>
<sequence length="228" mass="24718">MSSPVAAMVLPSATAAAAAPASSSSLRHLSPLTLLLLLFPLPLRLPRRSKNPGIACQATIDTEPEGNNEDEEKGATGEIGEGTSSHAANGIAQDNGHLDYNSVSDKEKNESDSVELSTIHETSQLNERDPVTPQGIQEKDDDLDVASGSPLPGMKQQLRETIRIPKGTIDILKDQVFGFDTFFVTSQEPYEGGVLFKGNLRGKAAKSYEKITKRLQERFGDQYKLFFS</sequence>
<dbReference type="PANTHER" id="PTHR31412:SF5">
    <property type="entry name" value="ZINC METALLOPROTEASE EGY2, CHLOROPLASTIC-RELATED"/>
    <property type="match status" value="1"/>
</dbReference>
<comment type="function">
    <text evidence="12">Probable membrane-associated metalloprotease that may be involved in chloroplast development.</text>
</comment>
<proteinExistence type="inferred from homology"/>
<comment type="similarity">
    <text evidence="2">Belongs to the peptidase M50B family.</text>
</comment>
<evidence type="ECO:0000256" key="12">
    <source>
        <dbReference type="ARBA" id="ARBA00024314"/>
    </source>
</evidence>
<accession>A0A6V7NLB2</accession>
<keyword evidence="8" id="KW-0809">Transit peptide</keyword>
<evidence type="ECO:0000256" key="7">
    <source>
        <dbReference type="ARBA" id="ARBA00022801"/>
    </source>
</evidence>
<evidence type="ECO:0000256" key="5">
    <source>
        <dbReference type="ARBA" id="ARBA00022670"/>
    </source>
</evidence>
<keyword evidence="6" id="KW-0812">Transmembrane</keyword>
<dbReference type="GO" id="GO:0031969">
    <property type="term" value="C:chloroplast membrane"/>
    <property type="evidence" value="ECO:0007669"/>
    <property type="project" value="UniProtKB-SubCell"/>
</dbReference>
<gene>
    <name evidence="14" type="ORF">CB5_LOCUS2620</name>
</gene>
<evidence type="ECO:0000256" key="3">
    <source>
        <dbReference type="ARBA" id="ARBA00022528"/>
    </source>
</evidence>
<organism evidence="14">
    <name type="scientific">Ananas comosus var. bracteatus</name>
    <name type="common">red pineapple</name>
    <dbReference type="NCBI Taxonomy" id="296719"/>
    <lineage>
        <taxon>Eukaryota</taxon>
        <taxon>Viridiplantae</taxon>
        <taxon>Streptophyta</taxon>
        <taxon>Embryophyta</taxon>
        <taxon>Tracheophyta</taxon>
        <taxon>Spermatophyta</taxon>
        <taxon>Magnoliopsida</taxon>
        <taxon>Liliopsida</taxon>
        <taxon>Poales</taxon>
        <taxon>Bromeliaceae</taxon>
        <taxon>Bromelioideae</taxon>
        <taxon>Ananas</taxon>
    </lineage>
</organism>
<feature type="compositionally biased region" description="Polar residues" evidence="13">
    <location>
        <begin position="114"/>
        <end position="125"/>
    </location>
</feature>
<dbReference type="EMBL" id="LR862139">
    <property type="protein sequence ID" value="CAD1819409.1"/>
    <property type="molecule type" value="Genomic_DNA"/>
</dbReference>
<evidence type="ECO:0000256" key="2">
    <source>
        <dbReference type="ARBA" id="ARBA00007931"/>
    </source>
</evidence>
<feature type="compositionally biased region" description="Acidic residues" evidence="13">
    <location>
        <begin position="62"/>
        <end position="72"/>
    </location>
</feature>
<keyword evidence="3" id="KW-0150">Chloroplast</keyword>
<evidence type="ECO:0000256" key="13">
    <source>
        <dbReference type="SAM" id="MobiDB-lite"/>
    </source>
</evidence>
<evidence type="ECO:0000313" key="14">
    <source>
        <dbReference type="EMBL" id="CAD1819409.1"/>
    </source>
</evidence>
<keyword evidence="7" id="KW-0378">Hydrolase</keyword>
<protein>
    <submittedName>
        <fullName evidence="14">Uncharacterized protein</fullName>
    </submittedName>
</protein>
<evidence type="ECO:0000256" key="8">
    <source>
        <dbReference type="ARBA" id="ARBA00022946"/>
    </source>
</evidence>